<comment type="subcellular location">
    <subcellularLocation>
        <location evidence="9">Cell membrane</location>
        <topology evidence="9">Multi-pass membrane protein</topology>
    </subcellularLocation>
</comment>
<evidence type="ECO:0000256" key="10">
    <source>
        <dbReference type="RuleBase" id="RU000594"/>
    </source>
</evidence>
<evidence type="ECO:0000256" key="3">
    <source>
        <dbReference type="ARBA" id="ARBA00022670"/>
    </source>
</evidence>
<dbReference type="NCBIfam" id="TIGR00077">
    <property type="entry name" value="lspA"/>
    <property type="match status" value="1"/>
</dbReference>
<dbReference type="GO" id="GO:0006508">
    <property type="term" value="P:proteolysis"/>
    <property type="evidence" value="ECO:0007669"/>
    <property type="project" value="UniProtKB-KW"/>
</dbReference>
<dbReference type="HAMAP" id="MF_00161">
    <property type="entry name" value="LspA"/>
    <property type="match status" value="1"/>
</dbReference>
<protein>
    <recommendedName>
        <fullName evidence="9">Lipoprotein signal peptidase</fullName>
        <ecNumber evidence="9">3.4.23.36</ecNumber>
    </recommendedName>
    <alternativeName>
        <fullName evidence="9">Prolipoprotein signal peptidase</fullName>
    </alternativeName>
    <alternativeName>
        <fullName evidence="9">Signal peptidase II</fullName>
        <shortName evidence="9">SPase II</shortName>
    </alternativeName>
</protein>
<evidence type="ECO:0000256" key="6">
    <source>
        <dbReference type="ARBA" id="ARBA00022801"/>
    </source>
</evidence>
<dbReference type="InterPro" id="IPR001872">
    <property type="entry name" value="Peptidase_A8"/>
</dbReference>
<keyword evidence="5 9" id="KW-0064">Aspartyl protease</keyword>
<comment type="similarity">
    <text evidence="1 9 11">Belongs to the peptidase A8 family.</text>
</comment>
<evidence type="ECO:0000256" key="9">
    <source>
        <dbReference type="HAMAP-Rule" id="MF_00161"/>
    </source>
</evidence>
<evidence type="ECO:0000256" key="8">
    <source>
        <dbReference type="ARBA" id="ARBA00023136"/>
    </source>
</evidence>
<dbReference type="EC" id="3.4.23.36" evidence="9"/>
<dbReference type="PANTHER" id="PTHR33695">
    <property type="entry name" value="LIPOPROTEIN SIGNAL PEPTIDASE"/>
    <property type="match status" value="1"/>
</dbReference>
<reference evidence="12 13" key="1">
    <citation type="journal article" date="2008" name="Appl. Environ. Microbiol.">
        <title>Genomic insights into Mn(II) oxidation by the marine alphaproteobacterium Aurantimonas sp. strain SI85-9A1.</title>
        <authorList>
            <person name="Dick G.J."/>
            <person name="Podell S."/>
            <person name="Johnson H.A."/>
            <person name="Rivera-Espinoza Y."/>
            <person name="Bernier-Latmani R."/>
            <person name="McCarthy J.K."/>
            <person name="Torpey J.W."/>
            <person name="Clement B.G."/>
            <person name="Gaasterland T."/>
            <person name="Tebo B.M."/>
        </authorList>
    </citation>
    <scope>NUCLEOTIDE SEQUENCE [LARGE SCALE GENOMIC DNA]</scope>
    <source>
        <strain evidence="12 13">SI85-9A1</strain>
    </source>
</reference>
<dbReference type="Proteomes" id="UP000000321">
    <property type="component" value="Unassembled WGS sequence"/>
</dbReference>
<comment type="function">
    <text evidence="9 10">This protein specifically catalyzes the removal of signal peptides from prolipoproteins.</text>
</comment>
<evidence type="ECO:0000256" key="5">
    <source>
        <dbReference type="ARBA" id="ARBA00022750"/>
    </source>
</evidence>
<evidence type="ECO:0000313" key="13">
    <source>
        <dbReference type="Proteomes" id="UP000000321"/>
    </source>
</evidence>
<dbReference type="PRINTS" id="PR00781">
    <property type="entry name" value="LIPOSIGPTASE"/>
</dbReference>
<name>Q1YJ54_AURMS</name>
<dbReference type="EMBL" id="AAPJ01000003">
    <property type="protein sequence ID" value="EAS49913.1"/>
    <property type="molecule type" value="Genomic_DNA"/>
</dbReference>
<keyword evidence="8 9" id="KW-0472">Membrane</keyword>
<proteinExistence type="inferred from homology"/>
<gene>
    <name evidence="9" type="primary">lspA</name>
    <name evidence="12" type="ORF">SI859A1_01266</name>
</gene>
<dbReference type="PANTHER" id="PTHR33695:SF1">
    <property type="entry name" value="LIPOPROTEIN SIGNAL PEPTIDASE"/>
    <property type="match status" value="1"/>
</dbReference>
<evidence type="ECO:0000313" key="12">
    <source>
        <dbReference type="EMBL" id="EAS49913.1"/>
    </source>
</evidence>
<sequence length="175" mass="19399">MVQTQTAPHTSASMLRLGLPIAAAWFLIDQVSKWWIINSVMQPPRVIPVTEFFNLVLWHNTGVSFGLFGDTSPWMLMTFTLAMVIGLIIWLMRAANRLTAIALGLIIGGALANILDRLRHGAVTDFLDFYVAAYHWPAFNLADVGIVSGVSLLLLESVWPRGEGRVRKADPNSIR</sequence>
<feature type="active site" evidence="9">
    <location>
        <position position="125"/>
    </location>
</feature>
<dbReference type="GO" id="GO:0004190">
    <property type="term" value="F:aspartic-type endopeptidase activity"/>
    <property type="evidence" value="ECO:0007669"/>
    <property type="project" value="UniProtKB-UniRule"/>
</dbReference>
<evidence type="ECO:0000256" key="7">
    <source>
        <dbReference type="ARBA" id="ARBA00022989"/>
    </source>
</evidence>
<dbReference type="AlphaFoldDB" id="Q1YJ54"/>
<feature type="transmembrane region" description="Helical" evidence="9">
    <location>
        <begin position="74"/>
        <end position="91"/>
    </location>
</feature>
<accession>Q1YJ54</accession>
<evidence type="ECO:0000256" key="2">
    <source>
        <dbReference type="ARBA" id="ARBA00022475"/>
    </source>
</evidence>
<evidence type="ECO:0000256" key="11">
    <source>
        <dbReference type="RuleBase" id="RU004181"/>
    </source>
</evidence>
<keyword evidence="13" id="KW-1185">Reference proteome</keyword>
<comment type="pathway">
    <text evidence="9">Protein modification; lipoprotein biosynthesis (signal peptide cleavage).</text>
</comment>
<keyword evidence="6 9" id="KW-0378">Hydrolase</keyword>
<dbReference type="RefSeq" id="WP_009209125.1">
    <property type="nucleotide sequence ID" value="NZ_BBWP01000062.1"/>
</dbReference>
<evidence type="ECO:0000256" key="4">
    <source>
        <dbReference type="ARBA" id="ARBA00022692"/>
    </source>
</evidence>
<dbReference type="GO" id="GO:0005886">
    <property type="term" value="C:plasma membrane"/>
    <property type="evidence" value="ECO:0007669"/>
    <property type="project" value="UniProtKB-SubCell"/>
</dbReference>
<comment type="catalytic activity">
    <reaction evidence="9 10">
        <text>Release of signal peptides from bacterial membrane prolipoproteins. Hydrolyzes -Xaa-Yaa-Zaa-|-(S,diacylglyceryl)Cys-, in which Xaa is hydrophobic (preferably Leu), and Yaa (Ala or Ser) and Zaa (Gly or Ala) have small, neutral side chains.</text>
        <dbReference type="EC" id="3.4.23.36"/>
    </reaction>
</comment>
<dbReference type="BioCyc" id="AURANTIMONAS:SI859A1_01266-MONOMER"/>
<keyword evidence="2 9" id="KW-1003">Cell membrane</keyword>
<keyword evidence="3 9" id="KW-0645">Protease</keyword>
<keyword evidence="4 9" id="KW-0812">Transmembrane</keyword>
<dbReference type="HOGENOM" id="CLU_083252_4_3_5"/>
<evidence type="ECO:0000256" key="1">
    <source>
        <dbReference type="ARBA" id="ARBA00006139"/>
    </source>
</evidence>
<organism evidence="12 13">
    <name type="scientific">Aurantimonas manganoxydans (strain ATCC BAA-1229 / DSM 21871 / SI85-9A1)</name>
    <dbReference type="NCBI Taxonomy" id="287752"/>
    <lineage>
        <taxon>Bacteria</taxon>
        <taxon>Pseudomonadati</taxon>
        <taxon>Pseudomonadota</taxon>
        <taxon>Alphaproteobacteria</taxon>
        <taxon>Hyphomicrobiales</taxon>
        <taxon>Aurantimonadaceae</taxon>
        <taxon>Aurantimonas</taxon>
    </lineage>
</organism>
<feature type="transmembrane region" description="Helical" evidence="9">
    <location>
        <begin position="12"/>
        <end position="28"/>
    </location>
</feature>
<dbReference type="PROSITE" id="PS00855">
    <property type="entry name" value="SPASE_II"/>
    <property type="match status" value="1"/>
</dbReference>
<feature type="transmembrane region" description="Helical" evidence="9">
    <location>
        <begin position="98"/>
        <end position="115"/>
    </location>
</feature>
<feature type="active site" evidence="9">
    <location>
        <position position="143"/>
    </location>
</feature>
<dbReference type="UniPathway" id="UPA00665"/>
<keyword evidence="7 9" id="KW-1133">Transmembrane helix</keyword>
<comment type="caution">
    <text evidence="12">The sequence shown here is derived from an EMBL/GenBank/DDBJ whole genome shotgun (WGS) entry which is preliminary data.</text>
</comment>
<feature type="transmembrane region" description="Helical" evidence="9">
    <location>
        <begin position="135"/>
        <end position="155"/>
    </location>
</feature>
<dbReference type="Pfam" id="PF01252">
    <property type="entry name" value="Peptidase_A8"/>
    <property type="match status" value="1"/>
</dbReference>